<dbReference type="PANTHER" id="PTHR33393:SF11">
    <property type="entry name" value="POLYGLUTAMINE SYNTHESIS ACCESSORY PROTEIN RV0574C-RELATED"/>
    <property type="match status" value="1"/>
</dbReference>
<dbReference type="PANTHER" id="PTHR33393">
    <property type="entry name" value="POLYGLUTAMINE SYNTHESIS ACCESSORY PROTEIN RV0574C-RELATED"/>
    <property type="match status" value="1"/>
</dbReference>
<organism evidence="4 5">
    <name type="scientific">Dawidia soli</name>
    <dbReference type="NCBI Taxonomy" id="2782352"/>
    <lineage>
        <taxon>Bacteria</taxon>
        <taxon>Pseudomonadati</taxon>
        <taxon>Bacteroidota</taxon>
        <taxon>Cytophagia</taxon>
        <taxon>Cytophagales</taxon>
        <taxon>Chryseotaleaceae</taxon>
        <taxon>Dawidia</taxon>
    </lineage>
</organism>
<evidence type="ECO:0000259" key="3">
    <source>
        <dbReference type="SMART" id="SM00854"/>
    </source>
</evidence>
<dbReference type="Proteomes" id="UP001319180">
    <property type="component" value="Unassembled WGS sequence"/>
</dbReference>
<accession>A0AAP2GI19</accession>
<sequence length="365" mass="39943">MMRILLLVSLFNFSAVCLAQVTPDSTARPVATGDTVAFVRNDTLTIVGVGDIMMGTSYPEDKLPSADGSFLMKEVEPILRDADVTFGNLEGTLLDTGGTPKTCKDPKVCYVFRTPTRYVKNLVSAGFDMMSLANNHAGDFGEAGRNSSMKTLEAAGILHAGQMNQKTVIFTKDSVRYGLVAFAPNSNCVPLNDLEGARALVKHLDSLVDVIIVSFHGGAEGAQYQNVPRKNELFHGENRGDVYKFSHTLIDAGADIIFGHGPHVTRAVEVYKDRFIAYSMGNFCTYRGISVTGVNGLAPIVKVYTDRAGKFFQARITSTYQTYGTGVRVDPQQQVLKRIQELTKKDFPETRIRIDDTGLITYLAQ</sequence>
<proteinExistence type="inferred from homology"/>
<reference evidence="4 5" key="1">
    <citation type="submission" date="2021-05" db="EMBL/GenBank/DDBJ databases">
        <title>A Polyphasic approach of four new species of the genus Ohtaekwangia: Ohtaekwangia histidinii sp. nov., Ohtaekwangia cretensis sp. nov., Ohtaekwangia indiensis sp. nov., Ohtaekwangia reichenbachii sp. nov. from diverse environment.</title>
        <authorList>
            <person name="Octaviana S."/>
        </authorList>
    </citation>
    <scope>NUCLEOTIDE SEQUENCE [LARGE SCALE GENOMIC DNA]</scope>
    <source>
        <strain evidence="4 5">PWU37</strain>
    </source>
</reference>
<dbReference type="Gene3D" id="3.60.21.10">
    <property type="match status" value="1"/>
</dbReference>
<feature type="chain" id="PRO_5042920932" evidence="2">
    <location>
        <begin position="20"/>
        <end position="365"/>
    </location>
</feature>
<dbReference type="InterPro" id="IPR029052">
    <property type="entry name" value="Metallo-depent_PP-like"/>
</dbReference>
<dbReference type="SMART" id="SM00854">
    <property type="entry name" value="PGA_cap"/>
    <property type="match status" value="1"/>
</dbReference>
<dbReference type="SUPFAM" id="SSF56300">
    <property type="entry name" value="Metallo-dependent phosphatases"/>
    <property type="match status" value="1"/>
</dbReference>
<dbReference type="InterPro" id="IPR052169">
    <property type="entry name" value="CW_Biosynth-Accessory"/>
</dbReference>
<evidence type="ECO:0000313" key="4">
    <source>
        <dbReference type="EMBL" id="MBT1686573.1"/>
    </source>
</evidence>
<dbReference type="AlphaFoldDB" id="A0AAP2GI19"/>
<dbReference type="Pfam" id="PF09587">
    <property type="entry name" value="PGA_cap"/>
    <property type="match status" value="1"/>
</dbReference>
<gene>
    <name evidence="4" type="ORF">KK078_08405</name>
</gene>
<keyword evidence="2" id="KW-0732">Signal</keyword>
<comment type="similarity">
    <text evidence="1">Belongs to the CapA family.</text>
</comment>
<dbReference type="EMBL" id="JAHESC010000009">
    <property type="protein sequence ID" value="MBT1686573.1"/>
    <property type="molecule type" value="Genomic_DNA"/>
</dbReference>
<evidence type="ECO:0000313" key="5">
    <source>
        <dbReference type="Proteomes" id="UP001319180"/>
    </source>
</evidence>
<name>A0AAP2GI19_9BACT</name>
<evidence type="ECO:0000256" key="2">
    <source>
        <dbReference type="SAM" id="SignalP"/>
    </source>
</evidence>
<protein>
    <submittedName>
        <fullName evidence="4">CapA family protein</fullName>
    </submittedName>
</protein>
<keyword evidence="5" id="KW-1185">Reference proteome</keyword>
<feature type="domain" description="Capsule synthesis protein CapA" evidence="3">
    <location>
        <begin position="45"/>
        <end position="287"/>
    </location>
</feature>
<feature type="signal peptide" evidence="2">
    <location>
        <begin position="1"/>
        <end position="19"/>
    </location>
</feature>
<comment type="caution">
    <text evidence="4">The sequence shown here is derived from an EMBL/GenBank/DDBJ whole genome shotgun (WGS) entry which is preliminary data.</text>
</comment>
<dbReference type="CDD" id="cd07381">
    <property type="entry name" value="MPP_CapA"/>
    <property type="match status" value="1"/>
</dbReference>
<dbReference type="InterPro" id="IPR019079">
    <property type="entry name" value="Capsule_synth_CapA"/>
</dbReference>
<evidence type="ECO:0000256" key="1">
    <source>
        <dbReference type="ARBA" id="ARBA00005662"/>
    </source>
</evidence>